<feature type="transmembrane region" description="Helical" evidence="1">
    <location>
        <begin position="160"/>
        <end position="177"/>
    </location>
</feature>
<dbReference type="InterPro" id="IPR006976">
    <property type="entry name" value="VanZ-like"/>
</dbReference>
<keyword evidence="1" id="KW-0472">Membrane</keyword>
<evidence type="ECO:0000313" key="3">
    <source>
        <dbReference type="EMBL" id="SFA83245.1"/>
    </source>
</evidence>
<feature type="transmembrane region" description="Helical" evidence="1">
    <location>
        <begin position="328"/>
        <end position="352"/>
    </location>
</feature>
<keyword evidence="4" id="KW-1185">Reference proteome</keyword>
<feature type="domain" description="VanZ-like" evidence="2">
    <location>
        <begin position="75"/>
        <end position="177"/>
    </location>
</feature>
<feature type="transmembrane region" description="Helical" evidence="1">
    <location>
        <begin position="12"/>
        <end position="29"/>
    </location>
</feature>
<evidence type="ECO:0000259" key="2">
    <source>
        <dbReference type="Pfam" id="PF04892"/>
    </source>
</evidence>
<keyword evidence="1" id="KW-1133">Transmembrane helix</keyword>
<feature type="transmembrane region" description="Helical" evidence="1">
    <location>
        <begin position="189"/>
        <end position="212"/>
    </location>
</feature>
<keyword evidence="1" id="KW-0812">Transmembrane</keyword>
<feature type="transmembrane region" description="Helical" evidence="1">
    <location>
        <begin position="397"/>
        <end position="419"/>
    </location>
</feature>
<proteinExistence type="predicted"/>
<feature type="transmembrane region" description="Helical" evidence="1">
    <location>
        <begin position="129"/>
        <end position="148"/>
    </location>
</feature>
<dbReference type="RefSeq" id="WP_092870479.1">
    <property type="nucleotide sequence ID" value="NZ_FOJY01000003.1"/>
</dbReference>
<feature type="transmembrane region" description="Helical" evidence="1">
    <location>
        <begin position="41"/>
        <end position="61"/>
    </location>
</feature>
<dbReference type="AlphaFoldDB" id="A0A1I0W3D0"/>
<accession>A0A1I0W3D0</accession>
<gene>
    <name evidence="3" type="ORF">SAMN05216249_10358</name>
</gene>
<organism evidence="3 4">
    <name type="scientific">Acetitomaculum ruminis DSM 5522</name>
    <dbReference type="NCBI Taxonomy" id="1120918"/>
    <lineage>
        <taxon>Bacteria</taxon>
        <taxon>Bacillati</taxon>
        <taxon>Bacillota</taxon>
        <taxon>Clostridia</taxon>
        <taxon>Lachnospirales</taxon>
        <taxon>Lachnospiraceae</taxon>
        <taxon>Acetitomaculum</taxon>
    </lineage>
</organism>
<feature type="transmembrane region" description="Helical" evidence="1">
    <location>
        <begin position="373"/>
        <end position="391"/>
    </location>
</feature>
<dbReference type="OrthoDB" id="9805025at2"/>
<evidence type="ECO:0000256" key="1">
    <source>
        <dbReference type="SAM" id="Phobius"/>
    </source>
</evidence>
<feature type="transmembrane region" description="Helical" evidence="1">
    <location>
        <begin position="89"/>
        <end position="108"/>
    </location>
</feature>
<evidence type="ECO:0000313" key="4">
    <source>
        <dbReference type="Proteomes" id="UP000198838"/>
    </source>
</evidence>
<sequence>MIFSYISQGFSYMFRAFPVGLIVAILLSLINYKTVFKKECLLLIVFCTYVNGILDIVGFYGQKTYSYSQFLSSLENLTIPFKSAHPGMLLLNLLLFLPLGCLLCIVFRKKNDVIFAFPFWKGRFIIRKNLMFSLIISFLFSFTIEISQGFNGRLMEIDDLIMNTLGALLGILTYLILDKFKFFSFSKREIYILFFSFFLLLSSCVIGFLVSYENYFSKDNNYLYISDYYDLDTSSIYKLYNQKDSVLEYNDNKYDLTEYIVMPLFEDVINNTFFSDLEKKIILTDRIESDISFSSTLEYKNIINTIEDVARKYDLEIFPLNYYINNELFIFNVPVYFCYALAFFSLIILSLLMYKNAIWKDNFKDKYSKYFKLIFYEVLLGVTFGEFANCIYSSDYIAVFIAISVFIIIGENVLINTFVEKKKLYVSD</sequence>
<dbReference type="Proteomes" id="UP000198838">
    <property type="component" value="Unassembled WGS sequence"/>
</dbReference>
<protein>
    <submittedName>
        <fullName evidence="3">VanZ like family protein</fullName>
    </submittedName>
</protein>
<reference evidence="3 4" key="1">
    <citation type="submission" date="2016-10" db="EMBL/GenBank/DDBJ databases">
        <authorList>
            <person name="de Groot N.N."/>
        </authorList>
    </citation>
    <scope>NUCLEOTIDE SEQUENCE [LARGE SCALE GENOMIC DNA]</scope>
    <source>
        <strain evidence="3 4">DSM 5522</strain>
    </source>
</reference>
<name>A0A1I0W3D0_9FIRM</name>
<dbReference type="EMBL" id="FOJY01000003">
    <property type="protein sequence ID" value="SFA83245.1"/>
    <property type="molecule type" value="Genomic_DNA"/>
</dbReference>
<dbReference type="Pfam" id="PF04892">
    <property type="entry name" value="VanZ"/>
    <property type="match status" value="1"/>
</dbReference>